<dbReference type="NCBIfam" id="NF002017">
    <property type="entry name" value="PRK00823.1-2"/>
    <property type="match status" value="1"/>
</dbReference>
<dbReference type="InterPro" id="IPR001533">
    <property type="entry name" value="Pterin_deHydtase"/>
</dbReference>
<dbReference type="CDD" id="cd00488">
    <property type="entry name" value="PCD_DCoH"/>
    <property type="match status" value="1"/>
</dbReference>
<dbReference type="EC" id="4.2.1.96" evidence="3"/>
<proteinExistence type="inferred from homology"/>
<dbReference type="PANTHER" id="PTHR12599:SF0">
    <property type="entry name" value="PTERIN-4-ALPHA-CARBINOLAMINE DEHYDRATASE"/>
    <property type="match status" value="1"/>
</dbReference>
<evidence type="ECO:0000256" key="3">
    <source>
        <dbReference type="ARBA" id="ARBA00013252"/>
    </source>
</evidence>
<dbReference type="PANTHER" id="PTHR12599">
    <property type="entry name" value="PTERIN-4-ALPHA-CARBINOLAMINE DEHYDRATASE"/>
    <property type="match status" value="1"/>
</dbReference>
<dbReference type="Pfam" id="PF01329">
    <property type="entry name" value="Pterin_4a"/>
    <property type="match status" value="1"/>
</dbReference>
<sequence>MPRPIALTEAEIAEGVALLPEWNRDGLFLRRTIESKSFADAISLIVRIGFLAEAADHHPDIDLRWRNVSVTLTTHDAGGISVLDLDLAKLIDHAAASAA</sequence>
<evidence type="ECO:0000256" key="1">
    <source>
        <dbReference type="ARBA" id="ARBA00001554"/>
    </source>
</evidence>
<dbReference type="GO" id="GO:0008124">
    <property type="term" value="F:4-alpha-hydroxytetrahydrobiopterin dehydratase activity"/>
    <property type="evidence" value="ECO:0007669"/>
    <property type="project" value="UniProtKB-EC"/>
</dbReference>
<accession>A0A6J7KLP3</accession>
<dbReference type="EMBL" id="CAFBNL010000054">
    <property type="protein sequence ID" value="CAB4955713.1"/>
    <property type="molecule type" value="Genomic_DNA"/>
</dbReference>
<dbReference type="Gene3D" id="3.30.1360.20">
    <property type="entry name" value="Transcriptional coactivator/pterin dehydratase"/>
    <property type="match status" value="1"/>
</dbReference>
<dbReference type="AlphaFoldDB" id="A0A6J7KLP3"/>
<keyword evidence="4" id="KW-0456">Lyase</keyword>
<evidence type="ECO:0000256" key="4">
    <source>
        <dbReference type="ARBA" id="ARBA00023239"/>
    </source>
</evidence>
<comment type="catalytic activity">
    <reaction evidence="1">
        <text>(4aS,6R)-4a-hydroxy-L-erythro-5,6,7,8-tetrahydrobiopterin = (6R)-L-erythro-6,7-dihydrobiopterin + H2O</text>
        <dbReference type="Rhea" id="RHEA:11920"/>
        <dbReference type="ChEBI" id="CHEBI:15377"/>
        <dbReference type="ChEBI" id="CHEBI:15642"/>
        <dbReference type="ChEBI" id="CHEBI:43120"/>
        <dbReference type="EC" id="4.2.1.96"/>
    </reaction>
</comment>
<comment type="similarity">
    <text evidence="2">Belongs to the pterin-4-alpha-carbinolamine dehydratase family.</text>
</comment>
<organism evidence="5">
    <name type="scientific">freshwater metagenome</name>
    <dbReference type="NCBI Taxonomy" id="449393"/>
    <lineage>
        <taxon>unclassified sequences</taxon>
        <taxon>metagenomes</taxon>
        <taxon>ecological metagenomes</taxon>
    </lineage>
</organism>
<dbReference type="InterPro" id="IPR036428">
    <property type="entry name" value="PCD_sf"/>
</dbReference>
<evidence type="ECO:0000256" key="2">
    <source>
        <dbReference type="ARBA" id="ARBA00006472"/>
    </source>
</evidence>
<protein>
    <recommendedName>
        <fullName evidence="3">4a-hydroxytetrahydrobiopterin dehydratase</fullName>
        <ecNumber evidence="3">4.2.1.96</ecNumber>
    </recommendedName>
</protein>
<gene>
    <name evidence="5" type="ORF">UFOPK3789_00970</name>
</gene>
<evidence type="ECO:0000313" key="5">
    <source>
        <dbReference type="EMBL" id="CAB4955713.1"/>
    </source>
</evidence>
<dbReference type="SUPFAM" id="SSF55248">
    <property type="entry name" value="PCD-like"/>
    <property type="match status" value="1"/>
</dbReference>
<dbReference type="GO" id="GO:0006729">
    <property type="term" value="P:tetrahydrobiopterin biosynthetic process"/>
    <property type="evidence" value="ECO:0007669"/>
    <property type="project" value="InterPro"/>
</dbReference>
<reference evidence="5" key="1">
    <citation type="submission" date="2020-05" db="EMBL/GenBank/DDBJ databases">
        <authorList>
            <person name="Chiriac C."/>
            <person name="Salcher M."/>
            <person name="Ghai R."/>
            <person name="Kavagutti S V."/>
        </authorList>
    </citation>
    <scope>NUCLEOTIDE SEQUENCE</scope>
</reference>
<name>A0A6J7KLP3_9ZZZZ</name>